<feature type="compositionally biased region" description="Basic and acidic residues" evidence="7">
    <location>
        <begin position="118"/>
        <end position="131"/>
    </location>
</feature>
<dbReference type="SUPFAM" id="SSF50104">
    <property type="entry name" value="Translation proteins SH3-like domain"/>
    <property type="match status" value="1"/>
</dbReference>
<protein>
    <recommendedName>
        <fullName evidence="4 5">Large ribosomal subunit protein bL19</fullName>
    </recommendedName>
</protein>
<dbReference type="GO" id="GO:0006412">
    <property type="term" value="P:translation"/>
    <property type="evidence" value="ECO:0007669"/>
    <property type="project" value="UniProtKB-UniRule"/>
</dbReference>
<dbReference type="InterPro" id="IPR038657">
    <property type="entry name" value="Ribosomal_bL19_sf"/>
</dbReference>
<evidence type="ECO:0000256" key="3">
    <source>
        <dbReference type="ARBA" id="ARBA00023274"/>
    </source>
</evidence>
<dbReference type="KEGG" id="mcg:GL4_0076"/>
<dbReference type="PANTHER" id="PTHR15680:SF9">
    <property type="entry name" value="LARGE RIBOSOMAL SUBUNIT PROTEIN BL19M"/>
    <property type="match status" value="1"/>
</dbReference>
<evidence type="ECO:0000256" key="6">
    <source>
        <dbReference type="RuleBase" id="RU000559"/>
    </source>
</evidence>
<dbReference type="AlphaFoldDB" id="A0A0A8JYX9"/>
<feature type="compositionally biased region" description="Acidic residues" evidence="7">
    <location>
        <begin position="218"/>
        <end position="228"/>
    </location>
</feature>
<evidence type="ECO:0000256" key="1">
    <source>
        <dbReference type="ARBA" id="ARBA00005781"/>
    </source>
</evidence>
<gene>
    <name evidence="5" type="primary">rplS</name>
    <name evidence="8" type="ORF">GL4_0076</name>
</gene>
<dbReference type="NCBIfam" id="TIGR01024">
    <property type="entry name" value="rplS_bact"/>
    <property type="match status" value="1"/>
</dbReference>
<dbReference type="HOGENOM" id="CLU_1249234_0_0_5"/>
<evidence type="ECO:0000313" key="8">
    <source>
        <dbReference type="EMBL" id="BAQ15547.1"/>
    </source>
</evidence>
<dbReference type="FunFam" id="2.30.30.790:FF:000001">
    <property type="entry name" value="50S ribosomal protein L19"/>
    <property type="match status" value="1"/>
</dbReference>
<proteinExistence type="inferred from homology"/>
<dbReference type="PROSITE" id="PS01015">
    <property type="entry name" value="RIBOSOMAL_L19"/>
    <property type="match status" value="1"/>
</dbReference>
<comment type="similarity">
    <text evidence="1 5 6">Belongs to the bacterial ribosomal protein bL19 family.</text>
</comment>
<keyword evidence="9" id="KW-1185">Reference proteome</keyword>
<evidence type="ECO:0000256" key="7">
    <source>
        <dbReference type="SAM" id="MobiDB-lite"/>
    </source>
</evidence>
<dbReference type="EMBL" id="AP014648">
    <property type="protein sequence ID" value="BAQ15547.1"/>
    <property type="molecule type" value="Genomic_DNA"/>
</dbReference>
<keyword evidence="2 5" id="KW-0689">Ribosomal protein</keyword>
<dbReference type="Gene3D" id="2.30.30.790">
    <property type="match status" value="1"/>
</dbReference>
<evidence type="ECO:0000313" key="9">
    <source>
        <dbReference type="Proteomes" id="UP000031643"/>
    </source>
</evidence>
<dbReference type="InterPro" id="IPR008991">
    <property type="entry name" value="Translation_prot_SH3-like_sf"/>
</dbReference>
<comment type="function">
    <text evidence="5 6">This protein is located at the 30S-50S ribosomal subunit interface and may play a role in the structure and function of the aminoacyl-tRNA binding site.</text>
</comment>
<feature type="region of interest" description="Disordered" evidence="7">
    <location>
        <begin position="216"/>
        <end position="235"/>
    </location>
</feature>
<evidence type="ECO:0000256" key="4">
    <source>
        <dbReference type="ARBA" id="ARBA00035171"/>
    </source>
</evidence>
<organism evidence="8 9">
    <name type="scientific">Methyloceanibacter caenitepidi</name>
    <dbReference type="NCBI Taxonomy" id="1384459"/>
    <lineage>
        <taxon>Bacteria</taxon>
        <taxon>Pseudomonadati</taxon>
        <taxon>Pseudomonadota</taxon>
        <taxon>Alphaproteobacteria</taxon>
        <taxon>Hyphomicrobiales</taxon>
        <taxon>Hyphomicrobiaceae</taxon>
        <taxon>Methyloceanibacter</taxon>
    </lineage>
</organism>
<name>A0A0A8JYX9_9HYPH</name>
<evidence type="ECO:0000256" key="2">
    <source>
        <dbReference type="ARBA" id="ARBA00022980"/>
    </source>
</evidence>
<dbReference type="GO" id="GO:0022625">
    <property type="term" value="C:cytosolic large ribosomal subunit"/>
    <property type="evidence" value="ECO:0007669"/>
    <property type="project" value="TreeGrafter"/>
</dbReference>
<keyword evidence="3 5" id="KW-0687">Ribonucleoprotein</keyword>
<dbReference type="GO" id="GO:0003735">
    <property type="term" value="F:structural constituent of ribosome"/>
    <property type="evidence" value="ECO:0007669"/>
    <property type="project" value="InterPro"/>
</dbReference>
<dbReference type="HAMAP" id="MF_00402">
    <property type="entry name" value="Ribosomal_bL19"/>
    <property type="match status" value="1"/>
</dbReference>
<feature type="region of interest" description="Disordered" evidence="7">
    <location>
        <begin position="117"/>
        <end position="140"/>
    </location>
</feature>
<reference evidence="8 9" key="1">
    <citation type="submission" date="2014-09" db="EMBL/GenBank/DDBJ databases">
        <title>Genome sequencing of Methyloceanibacter caenitepidi Gela4.</title>
        <authorList>
            <person name="Takeuchi M."/>
            <person name="Susumu S."/>
            <person name="Kamagata Y."/>
            <person name="Oshima K."/>
            <person name="Hattori M."/>
            <person name="Iwasaki W."/>
        </authorList>
    </citation>
    <scope>NUCLEOTIDE SEQUENCE [LARGE SCALE GENOMIC DNA]</scope>
    <source>
        <strain evidence="8 9">Gela4</strain>
    </source>
</reference>
<dbReference type="InterPro" id="IPR018257">
    <property type="entry name" value="Ribosomal_bL19_CS"/>
</dbReference>
<dbReference type="Proteomes" id="UP000031643">
    <property type="component" value="Chromosome"/>
</dbReference>
<dbReference type="STRING" id="1384459.GL4_0076"/>
<dbReference type="InterPro" id="IPR001857">
    <property type="entry name" value="Ribosomal_bL19"/>
</dbReference>
<evidence type="ECO:0000256" key="5">
    <source>
        <dbReference type="HAMAP-Rule" id="MF_00402"/>
    </source>
</evidence>
<dbReference type="Pfam" id="PF01245">
    <property type="entry name" value="Ribosomal_L19"/>
    <property type="match status" value="1"/>
</dbReference>
<accession>A0A0A8JYX9</accession>
<dbReference type="PANTHER" id="PTHR15680">
    <property type="entry name" value="RIBOSOMAL PROTEIN L19"/>
    <property type="match status" value="1"/>
</dbReference>
<dbReference type="PRINTS" id="PR00061">
    <property type="entry name" value="RIBOSOMALL19"/>
</dbReference>
<sequence length="235" mass="26029">MKGTEMNIIAELEKEQVTERLNKRSVPEFGPGDTVRVNVRVVEGERSRVQAYEGVCIARAGGGIHENFTVRKISYGEGVERVFPIHSPLIESIEVVRHGRVRRAKLYYLRGRRGKSARIPERRDTRTDAKGKKAHGFKGFTKPKGEPDDLKLIAGITEDIEKKLNKLGVTKFDQIANLSDDGIAYIAEKLSLGTQIEDNDWSAKAVALLAETTADEVPAIEDEAAESDTADKKDA</sequence>